<organism evidence="1 4">
    <name type="scientific">Marinomonas gallaica</name>
    <dbReference type="NCBI Taxonomy" id="1806667"/>
    <lineage>
        <taxon>Bacteria</taxon>
        <taxon>Pseudomonadati</taxon>
        <taxon>Pseudomonadota</taxon>
        <taxon>Gammaproteobacteria</taxon>
        <taxon>Oceanospirillales</taxon>
        <taxon>Oceanospirillaceae</taxon>
        <taxon>Marinomonas</taxon>
    </lineage>
</organism>
<dbReference type="PANTHER" id="PTHR34322">
    <property type="entry name" value="TRANSPOSASE, Y1_TNP DOMAIN-CONTAINING"/>
    <property type="match status" value="1"/>
</dbReference>
<dbReference type="InterPro" id="IPR036515">
    <property type="entry name" value="Transposase_17_sf"/>
</dbReference>
<gene>
    <name evidence="1" type="ORF">MGA5115_03007</name>
    <name evidence="2" type="ORF">MGA5116_02411</name>
</gene>
<dbReference type="SUPFAM" id="SSF143422">
    <property type="entry name" value="Transposase IS200-like"/>
    <property type="match status" value="1"/>
</dbReference>
<dbReference type="EMBL" id="FLRA01000023">
    <property type="protein sequence ID" value="SBT18846.1"/>
    <property type="molecule type" value="Genomic_DNA"/>
</dbReference>
<dbReference type="PANTHER" id="PTHR34322:SF2">
    <property type="entry name" value="TRANSPOSASE IS200-LIKE DOMAIN-CONTAINING PROTEIN"/>
    <property type="match status" value="1"/>
</dbReference>
<keyword evidence="3" id="KW-1185">Reference proteome</keyword>
<dbReference type="Proteomes" id="UP000092840">
    <property type="component" value="Unassembled WGS sequence"/>
</dbReference>
<evidence type="ECO:0000313" key="4">
    <source>
        <dbReference type="Proteomes" id="UP000092871"/>
    </source>
</evidence>
<proteinExistence type="predicted"/>
<reference evidence="2 3" key="2">
    <citation type="submission" date="2016-06" db="EMBL/GenBank/DDBJ databases">
        <authorList>
            <person name="Rodrigo-Torres L."/>
            <person name="Arahal D.R."/>
        </authorList>
    </citation>
    <scope>NUCLEOTIDE SEQUENCE [LARGE SCALE GENOMIC DNA]</scope>
    <source>
        <strain evidence="2 3">CECT 5116</strain>
    </source>
</reference>
<sequence>MSNHTHLVLFIDGETAKNWTADEVLQRWHSIHKGTMITQQYMLQGQVPDYLQPLLDATVESYRQRLMDISWFLRELNENIARQANFEDQCTGRFWEGRFKSQAILDEAALMACMVYVDLNPVRSKMTDTPERPDQTSIRKGYTALSKTSNLKYCPHLLATHEKINPKVYPLNWKTT</sequence>
<dbReference type="RefSeq" id="WP_306455684.1">
    <property type="nucleotide sequence ID" value="NZ_FLRA01000023.1"/>
</dbReference>
<dbReference type="GO" id="GO:0004803">
    <property type="term" value="F:transposase activity"/>
    <property type="evidence" value="ECO:0007669"/>
    <property type="project" value="InterPro"/>
</dbReference>
<dbReference type="EMBL" id="FLRB01000013">
    <property type="protein sequence ID" value="SBT21801.1"/>
    <property type="molecule type" value="Genomic_DNA"/>
</dbReference>
<reference evidence="1 4" key="1">
    <citation type="submission" date="2016-06" db="EMBL/GenBank/DDBJ databases">
        <authorList>
            <person name="Kjaerup R.B."/>
            <person name="Dalgaard T.S."/>
            <person name="Juul-Madsen H.R."/>
        </authorList>
    </citation>
    <scope>NUCLEOTIDE SEQUENCE [LARGE SCALE GENOMIC DNA]</scope>
    <source>
        <strain evidence="1 4">CECT 5115</strain>
    </source>
</reference>
<dbReference type="GO" id="GO:0003677">
    <property type="term" value="F:DNA binding"/>
    <property type="evidence" value="ECO:0007669"/>
    <property type="project" value="InterPro"/>
</dbReference>
<name>A0A1C3JUW1_9GAMM</name>
<evidence type="ECO:0008006" key="5">
    <source>
        <dbReference type="Google" id="ProtNLM"/>
    </source>
</evidence>
<dbReference type="AlphaFoldDB" id="A0A1C3JUW1"/>
<dbReference type="Proteomes" id="UP000092871">
    <property type="component" value="Unassembled WGS sequence"/>
</dbReference>
<protein>
    <recommendedName>
        <fullName evidence="5">Transposase IS200-like domain-containing protein</fullName>
    </recommendedName>
</protein>
<evidence type="ECO:0000313" key="3">
    <source>
        <dbReference type="Proteomes" id="UP000092840"/>
    </source>
</evidence>
<dbReference type="Gene3D" id="3.30.70.1290">
    <property type="entry name" value="Transposase IS200-like"/>
    <property type="match status" value="1"/>
</dbReference>
<evidence type="ECO:0000313" key="1">
    <source>
        <dbReference type="EMBL" id="SBT18846.1"/>
    </source>
</evidence>
<dbReference type="GO" id="GO:0006313">
    <property type="term" value="P:DNA transposition"/>
    <property type="evidence" value="ECO:0007669"/>
    <property type="project" value="InterPro"/>
</dbReference>
<accession>A0A1C3JUW1</accession>
<evidence type="ECO:0000313" key="2">
    <source>
        <dbReference type="EMBL" id="SBT21801.1"/>
    </source>
</evidence>